<keyword evidence="3" id="KW-0808">Transferase</keyword>
<dbReference type="InterPro" id="IPR051549">
    <property type="entry name" value="PEP_Utilizing_Enz"/>
</dbReference>
<comment type="caution">
    <text evidence="13">The sequence shown here is derived from an EMBL/GenBank/DDBJ whole genome shotgun (WGS) entry which is preliminary data.</text>
</comment>
<dbReference type="Proteomes" id="UP001235849">
    <property type="component" value="Unassembled WGS sequence"/>
</dbReference>
<dbReference type="PANTHER" id="PTHR43615">
    <property type="entry name" value="PHOSPHOENOLPYRUVATE SYNTHASE-RELATED"/>
    <property type="match status" value="1"/>
</dbReference>
<keyword evidence="13" id="KW-0012">Acyltransferase</keyword>
<name>A0ABT7BEX5_9CYAN</name>
<sequence>MSIELLKGLAILTFCPLLGGTPLIQWLTLALTGKNLAQLGTGNISVSAAFYHGGKVAGISAVLSEAGKGIGAVLLARSLFPQTAVWEIIALIALVLGRYFISQAAGTTNATWGLVVHNWQISLLVGLIALVGLTVVRERKSRQYGILILFPLLQILMHPSAKGLAIATITLNATLALIYQHIPDDLELPAETSTPDPNMPSFFPKSPGILSLDQPLKSKEVGAKAANLAYLKKLGYAVPPGWILLPGDDPQPLMSRLKPSPQNPLIVRSSAFGEDSLQSSAAGQYTSISQVTNTQSLHQAILTCMRSADNPQAIAYRQNRQLPDTQVAVLIQQQIPGVFSGVAFSRDPIARSGEDVIIEALPGDASRVVSGQVTPESYRVLVVETEGEPTSQILEGEGDLPPTLIHQVAEIARQIEGHYYGIPQDIEWTYDGQHLWILQTRPITTLIPIWTRKIAAEVIPGFIPPLTWSINQPLTCGVWRDIFAIVLGTKIANLDLNQLATLHHSVAYFNASLLGEIFRKMGLPAESLEFLTRGAKFTRPPLSSTVKQIPGLWRLLQREWILQDDFERDNRQWFTPTLEQLNSQSPQTPQECLDRVDLILETLKRATYYSIFAPLSFALRQAVFRVSEKELDYQEMPEVAALEALQELATCAHHLLPHLESETPETLFGRLSELPDGQSIIDQLYQFMQDYGYLSEVATDISVPRWRDNPRMVRDMFLQQLHQVEGDRPKTLPKRLKIQIVQVRLNLKGRVTQVYSQLLAHLRWSFLTLEKFWLESGIIQTQGDIFFLTLPEVQGVLSDHTDLSQSTEKISELIATRKAELAEDKQVKSIPYVVYGYQPTKRLTPSPERLTLKQGQKLSGIGASPGQAEGRVKIMRQLQQVGEVNTDIILVVPYTDSGWSLVLGKAGGLISEVGGRLSHGAIVAREYGIPAVMDIPNIMERLHDGQWVRIDGETGIVEVIHENG</sequence>
<dbReference type="Pfam" id="PF02660">
    <property type="entry name" value="G3P_acyltransf"/>
    <property type="match status" value="1"/>
</dbReference>
<evidence type="ECO:0000256" key="1">
    <source>
        <dbReference type="ARBA" id="ARBA00022475"/>
    </source>
</evidence>
<evidence type="ECO:0000256" key="10">
    <source>
        <dbReference type="SAM" id="Phobius"/>
    </source>
</evidence>
<dbReference type="SUPFAM" id="SSF52009">
    <property type="entry name" value="Phosphohistidine domain"/>
    <property type="match status" value="1"/>
</dbReference>
<keyword evidence="5 10" id="KW-1133">Transmembrane helix</keyword>
<reference evidence="13 14" key="1">
    <citation type="submission" date="2023-01" db="EMBL/GenBank/DDBJ databases">
        <title>Novel diversity within Roseofilum (Cyanobacteria; Desertifilaceae) from marine benthic mats with descriptions of four novel species.</title>
        <authorList>
            <person name="Wang Y."/>
            <person name="Berthold D.E."/>
            <person name="Hu J."/>
            <person name="Lefler F.W."/>
            <person name="Laughinghouse H.D. IV."/>
        </authorList>
    </citation>
    <scope>NUCLEOTIDE SEQUENCE [LARGE SCALE GENOMIC DNA]</scope>
    <source>
        <strain evidence="13 14">BLCC-M114</strain>
    </source>
</reference>
<keyword evidence="1" id="KW-1003">Cell membrane</keyword>
<feature type="domain" description="Pyruvate phosphate dikinase AMP/ATP-binding" evidence="12">
    <location>
        <begin position="403"/>
        <end position="446"/>
    </location>
</feature>
<evidence type="ECO:0000256" key="8">
    <source>
        <dbReference type="ARBA" id="ARBA00023209"/>
    </source>
</evidence>
<evidence type="ECO:0000256" key="4">
    <source>
        <dbReference type="ARBA" id="ARBA00022692"/>
    </source>
</evidence>
<evidence type="ECO:0000256" key="9">
    <source>
        <dbReference type="ARBA" id="ARBA00023264"/>
    </source>
</evidence>
<dbReference type="InterPro" id="IPR002192">
    <property type="entry name" value="PPDK_AMP/ATP-bd"/>
</dbReference>
<dbReference type="Gene3D" id="3.30.1490.20">
    <property type="entry name" value="ATP-grasp fold, A domain"/>
    <property type="match status" value="1"/>
</dbReference>
<evidence type="ECO:0000259" key="11">
    <source>
        <dbReference type="Pfam" id="PF00391"/>
    </source>
</evidence>
<keyword evidence="7 10" id="KW-0472">Membrane</keyword>
<accession>A0ABT7BEX5</accession>
<evidence type="ECO:0000256" key="2">
    <source>
        <dbReference type="ARBA" id="ARBA00022516"/>
    </source>
</evidence>
<keyword evidence="6" id="KW-0443">Lipid metabolism</keyword>
<dbReference type="InterPro" id="IPR013815">
    <property type="entry name" value="ATP_grasp_subdomain_1"/>
</dbReference>
<gene>
    <name evidence="13" type="ORF">PMG25_23815</name>
</gene>
<dbReference type="InterPro" id="IPR008279">
    <property type="entry name" value="PEP-util_enz_mobile_dom"/>
</dbReference>
<keyword evidence="14" id="KW-1185">Reference proteome</keyword>
<dbReference type="Pfam" id="PF01326">
    <property type="entry name" value="PPDK_N"/>
    <property type="match status" value="2"/>
</dbReference>
<feature type="transmembrane region" description="Helical" evidence="10">
    <location>
        <begin position="121"/>
        <end position="137"/>
    </location>
</feature>
<dbReference type="InterPro" id="IPR003811">
    <property type="entry name" value="G3P_acylTferase_PlsY"/>
</dbReference>
<evidence type="ECO:0000256" key="7">
    <source>
        <dbReference type="ARBA" id="ARBA00023136"/>
    </source>
</evidence>
<evidence type="ECO:0000256" key="3">
    <source>
        <dbReference type="ARBA" id="ARBA00022679"/>
    </source>
</evidence>
<dbReference type="Pfam" id="PF00391">
    <property type="entry name" value="PEP-utilizers"/>
    <property type="match status" value="1"/>
</dbReference>
<organism evidence="13 14">
    <name type="scientific">Roseofilum capinflatum BLCC-M114</name>
    <dbReference type="NCBI Taxonomy" id="3022440"/>
    <lineage>
        <taxon>Bacteria</taxon>
        <taxon>Bacillati</taxon>
        <taxon>Cyanobacteriota</taxon>
        <taxon>Cyanophyceae</taxon>
        <taxon>Desertifilales</taxon>
        <taxon>Desertifilaceae</taxon>
        <taxon>Roseofilum</taxon>
        <taxon>Roseofilum capinflatum</taxon>
    </lineage>
</organism>
<keyword evidence="9" id="KW-1208">Phospholipid metabolism</keyword>
<keyword evidence="8" id="KW-0594">Phospholipid biosynthesis</keyword>
<dbReference type="PANTHER" id="PTHR43615:SF1">
    <property type="entry name" value="PPDK_N DOMAIN-CONTAINING PROTEIN"/>
    <property type="match status" value="1"/>
</dbReference>
<protein>
    <submittedName>
        <fullName evidence="13">Glycerol-3-phosphate acyltransferase</fullName>
    </submittedName>
</protein>
<evidence type="ECO:0000256" key="6">
    <source>
        <dbReference type="ARBA" id="ARBA00023098"/>
    </source>
</evidence>
<evidence type="ECO:0000313" key="14">
    <source>
        <dbReference type="Proteomes" id="UP001235849"/>
    </source>
</evidence>
<dbReference type="SMART" id="SM01207">
    <property type="entry name" value="G3P_acyltransf"/>
    <property type="match status" value="1"/>
</dbReference>
<dbReference type="Gene3D" id="3.50.30.10">
    <property type="entry name" value="Phosphohistidine domain"/>
    <property type="match status" value="1"/>
</dbReference>
<evidence type="ECO:0000259" key="12">
    <source>
        <dbReference type="Pfam" id="PF01326"/>
    </source>
</evidence>
<keyword evidence="4 10" id="KW-0812">Transmembrane</keyword>
<dbReference type="RefSeq" id="WP_283769370.1">
    <property type="nucleotide sequence ID" value="NZ_JAQOSO010000119.1"/>
</dbReference>
<feature type="domain" description="Pyruvate phosphate dikinase AMP/ATP-binding" evidence="12">
    <location>
        <begin position="263"/>
        <end position="381"/>
    </location>
</feature>
<proteinExistence type="predicted"/>
<dbReference type="EMBL" id="JAQOSO010000119">
    <property type="protein sequence ID" value="MDJ1177124.1"/>
    <property type="molecule type" value="Genomic_DNA"/>
</dbReference>
<keyword evidence="2" id="KW-0444">Lipid biosynthesis</keyword>
<evidence type="ECO:0000313" key="13">
    <source>
        <dbReference type="EMBL" id="MDJ1177124.1"/>
    </source>
</evidence>
<evidence type="ECO:0000256" key="5">
    <source>
        <dbReference type="ARBA" id="ARBA00022989"/>
    </source>
</evidence>
<feature type="transmembrane region" description="Helical" evidence="10">
    <location>
        <begin position="83"/>
        <end position="101"/>
    </location>
</feature>
<dbReference type="InterPro" id="IPR036637">
    <property type="entry name" value="Phosphohistidine_dom_sf"/>
</dbReference>
<dbReference type="SUPFAM" id="SSF56059">
    <property type="entry name" value="Glutathione synthetase ATP-binding domain-like"/>
    <property type="match status" value="1"/>
</dbReference>
<dbReference type="GO" id="GO:0016746">
    <property type="term" value="F:acyltransferase activity"/>
    <property type="evidence" value="ECO:0007669"/>
    <property type="project" value="UniProtKB-KW"/>
</dbReference>
<feature type="domain" description="PEP-utilising enzyme mobile" evidence="11">
    <location>
        <begin position="887"/>
        <end position="955"/>
    </location>
</feature>
<dbReference type="Gene3D" id="3.30.470.20">
    <property type="entry name" value="ATP-grasp fold, B domain"/>
    <property type="match status" value="1"/>
</dbReference>